<dbReference type="Pfam" id="PF03572">
    <property type="entry name" value="Peptidase_S41"/>
    <property type="match status" value="1"/>
</dbReference>
<sequence>MKAEEMIINDQIREQVITGIIDKLPAIYIFPDIANLVVQRIRERYENNEYSHLHTAAELVATLNEHMREFNGDKHLRLRYSEDVLTLHENEEEEAISIFDDKERLTHINYGVYKVERLAGNIGYFDLRNFHNPEYSGSKIVAAMNLLSDTSALIIDLRHNGGGYPGTVALLCSYFFTPEPIHLNSMYFRTDDQLFQSWTLPYIPGSRYLDKPVYLLTSNFTFSAAEEFAYNLQQLKRVTIFGEVTGGGANPGTEYILHDHFHTFIPNGRSINPVNQMNWEGVGVQPDILTSKEEAYNTAYTHALQHVIKNTKERDEQNSIHRKILEEAEEALKGLN</sequence>
<accession>A0A4R4E9P5</accession>
<dbReference type="RefSeq" id="WP_132418666.1">
    <property type="nucleotide sequence ID" value="NZ_SKFG01000013.1"/>
</dbReference>
<comment type="caution">
    <text evidence="2">The sequence shown here is derived from an EMBL/GenBank/DDBJ whole genome shotgun (WGS) entry which is preliminary data.</text>
</comment>
<evidence type="ECO:0000313" key="2">
    <source>
        <dbReference type="EMBL" id="TCZ76299.1"/>
    </source>
</evidence>
<dbReference type="Pfam" id="PF11918">
    <property type="entry name" value="Peptidase_S41_N"/>
    <property type="match status" value="1"/>
</dbReference>
<dbReference type="SMART" id="SM00245">
    <property type="entry name" value="TSPc"/>
    <property type="match status" value="1"/>
</dbReference>
<dbReference type="Proteomes" id="UP000295418">
    <property type="component" value="Unassembled WGS sequence"/>
</dbReference>
<reference evidence="2 3" key="1">
    <citation type="submission" date="2019-03" db="EMBL/GenBank/DDBJ databases">
        <authorList>
            <person name="Kim M.K.M."/>
        </authorList>
    </citation>
    <scope>NUCLEOTIDE SEQUENCE [LARGE SCALE GENOMIC DNA]</scope>
    <source>
        <strain evidence="2 3">18JY21-1</strain>
    </source>
</reference>
<evidence type="ECO:0000313" key="3">
    <source>
        <dbReference type="Proteomes" id="UP000295418"/>
    </source>
</evidence>
<dbReference type="InterPro" id="IPR029045">
    <property type="entry name" value="ClpP/crotonase-like_dom_sf"/>
</dbReference>
<dbReference type="GO" id="GO:0008236">
    <property type="term" value="F:serine-type peptidase activity"/>
    <property type="evidence" value="ECO:0007669"/>
    <property type="project" value="InterPro"/>
</dbReference>
<dbReference type="AlphaFoldDB" id="A0A4R4E9P5"/>
<dbReference type="PANTHER" id="PTHR11261:SF3">
    <property type="entry name" value="RETINOL-BINDING PROTEIN 3"/>
    <property type="match status" value="1"/>
</dbReference>
<dbReference type="Gene3D" id="3.30.750.44">
    <property type="match status" value="1"/>
</dbReference>
<evidence type="ECO:0000259" key="1">
    <source>
        <dbReference type="SMART" id="SM00245"/>
    </source>
</evidence>
<gene>
    <name evidence="2" type="ORF">E0485_13930</name>
</gene>
<dbReference type="Gene3D" id="3.90.226.10">
    <property type="entry name" value="2-enoyl-CoA Hydratase, Chain A, domain 1"/>
    <property type="match status" value="1"/>
</dbReference>
<dbReference type="InterPro" id="IPR005151">
    <property type="entry name" value="Tail-specific_protease"/>
</dbReference>
<name>A0A4R4E9P5_9BACL</name>
<dbReference type="CDD" id="cd07563">
    <property type="entry name" value="Peptidase_S41_IRBP"/>
    <property type="match status" value="1"/>
</dbReference>
<dbReference type="OrthoDB" id="6397760at2"/>
<protein>
    <submittedName>
        <fullName evidence="2">Peptidase</fullName>
    </submittedName>
</protein>
<feature type="domain" description="Tail specific protease" evidence="1">
    <location>
        <begin position="91"/>
        <end position="291"/>
    </location>
</feature>
<keyword evidence="3" id="KW-1185">Reference proteome</keyword>
<dbReference type="EMBL" id="SKFG01000013">
    <property type="protein sequence ID" value="TCZ76299.1"/>
    <property type="molecule type" value="Genomic_DNA"/>
</dbReference>
<dbReference type="SUPFAM" id="SSF52096">
    <property type="entry name" value="ClpP/crotonase"/>
    <property type="match status" value="1"/>
</dbReference>
<proteinExistence type="predicted"/>
<dbReference type="GO" id="GO:0006508">
    <property type="term" value="P:proteolysis"/>
    <property type="evidence" value="ECO:0007669"/>
    <property type="project" value="InterPro"/>
</dbReference>
<dbReference type="PANTHER" id="PTHR11261">
    <property type="entry name" value="INTERPHOTORECEPTOR RETINOID-BINDING PROTEIN"/>
    <property type="match status" value="1"/>
</dbReference>
<organism evidence="2 3">
    <name type="scientific">Paenibacillus albiflavus</name>
    <dbReference type="NCBI Taxonomy" id="2545760"/>
    <lineage>
        <taxon>Bacteria</taxon>
        <taxon>Bacillati</taxon>
        <taxon>Bacillota</taxon>
        <taxon>Bacilli</taxon>
        <taxon>Bacillales</taxon>
        <taxon>Paenibacillaceae</taxon>
        <taxon>Paenibacillus</taxon>
    </lineage>
</organism>